<name>A0A6L5X3C1_9FIRM</name>
<accession>A0A6L5X3C1</accession>
<dbReference type="InterPro" id="IPR018356">
    <property type="entry name" value="Tscrpt_reg_HTH_DeoR_CS"/>
</dbReference>
<dbReference type="InterPro" id="IPR036390">
    <property type="entry name" value="WH_DNA-bd_sf"/>
</dbReference>
<dbReference type="GO" id="GO:0003677">
    <property type="term" value="F:DNA binding"/>
    <property type="evidence" value="ECO:0007669"/>
    <property type="project" value="UniProtKB-KW"/>
</dbReference>
<dbReference type="PRINTS" id="PR00037">
    <property type="entry name" value="HTHLACR"/>
</dbReference>
<dbReference type="PROSITE" id="PS51000">
    <property type="entry name" value="HTH_DEOR_2"/>
    <property type="match status" value="1"/>
</dbReference>
<proteinExistence type="predicted"/>
<evidence type="ECO:0000313" key="5">
    <source>
        <dbReference type="EMBL" id="MSS14125.1"/>
    </source>
</evidence>
<dbReference type="InterPro" id="IPR050313">
    <property type="entry name" value="Carb_Metab_HTH_regulators"/>
</dbReference>
<evidence type="ECO:0000256" key="1">
    <source>
        <dbReference type="ARBA" id="ARBA00023015"/>
    </source>
</evidence>
<dbReference type="Gene3D" id="3.40.50.1360">
    <property type="match status" value="1"/>
</dbReference>
<comment type="caution">
    <text evidence="5">The sequence shown here is derived from an EMBL/GenBank/DDBJ whole genome shotgun (WGS) entry which is preliminary data.</text>
</comment>
<evidence type="ECO:0000256" key="3">
    <source>
        <dbReference type="ARBA" id="ARBA00023163"/>
    </source>
</evidence>
<dbReference type="Proteomes" id="UP000481852">
    <property type="component" value="Unassembled WGS sequence"/>
</dbReference>
<keyword evidence="2" id="KW-0238">DNA-binding</keyword>
<dbReference type="PANTHER" id="PTHR30363:SF44">
    <property type="entry name" value="AGA OPERON TRANSCRIPTIONAL REPRESSOR-RELATED"/>
    <property type="match status" value="1"/>
</dbReference>
<evidence type="ECO:0000259" key="4">
    <source>
        <dbReference type="PROSITE" id="PS51000"/>
    </source>
</evidence>
<keyword evidence="1" id="KW-0805">Transcription regulation</keyword>
<evidence type="ECO:0000313" key="6">
    <source>
        <dbReference type="Proteomes" id="UP000481852"/>
    </source>
</evidence>
<dbReference type="EMBL" id="VULZ01000002">
    <property type="protein sequence ID" value="MSS14125.1"/>
    <property type="molecule type" value="Genomic_DNA"/>
</dbReference>
<dbReference type="InterPro" id="IPR014036">
    <property type="entry name" value="DeoR-like_C"/>
</dbReference>
<reference evidence="5 6" key="1">
    <citation type="submission" date="2019-08" db="EMBL/GenBank/DDBJ databases">
        <title>In-depth cultivation of the pig gut microbiome towards novel bacterial diversity and tailored functional studies.</title>
        <authorList>
            <person name="Wylensek D."/>
            <person name="Hitch T.C.A."/>
            <person name="Clavel T."/>
        </authorList>
    </citation>
    <scope>NUCLEOTIDE SEQUENCE [LARGE SCALE GENOMIC DNA]</scope>
    <source>
        <strain evidence="5 6">Oil+RF-744-WCA-WT-11</strain>
    </source>
</reference>
<keyword evidence="6" id="KW-1185">Reference proteome</keyword>
<protein>
    <submittedName>
        <fullName evidence="5">DeoR/GlpR transcriptional regulator</fullName>
    </submittedName>
</protein>
<dbReference type="SUPFAM" id="SSF100950">
    <property type="entry name" value="NagB/RpiA/CoA transferase-like"/>
    <property type="match status" value="1"/>
</dbReference>
<organism evidence="5 6">
    <name type="scientific">Porcincola intestinalis</name>
    <dbReference type="NCBI Taxonomy" id="2606632"/>
    <lineage>
        <taxon>Bacteria</taxon>
        <taxon>Bacillati</taxon>
        <taxon>Bacillota</taxon>
        <taxon>Clostridia</taxon>
        <taxon>Lachnospirales</taxon>
        <taxon>Lachnospiraceae</taxon>
        <taxon>Porcincola</taxon>
    </lineage>
</organism>
<dbReference type="Gene3D" id="1.10.10.10">
    <property type="entry name" value="Winged helix-like DNA-binding domain superfamily/Winged helix DNA-binding domain"/>
    <property type="match status" value="1"/>
</dbReference>
<dbReference type="SUPFAM" id="SSF46785">
    <property type="entry name" value="Winged helix' DNA-binding domain"/>
    <property type="match status" value="1"/>
</dbReference>
<dbReference type="RefSeq" id="WP_154523233.1">
    <property type="nucleotide sequence ID" value="NZ_VULZ01000002.1"/>
</dbReference>
<dbReference type="GO" id="GO:0003700">
    <property type="term" value="F:DNA-binding transcription factor activity"/>
    <property type="evidence" value="ECO:0007669"/>
    <property type="project" value="InterPro"/>
</dbReference>
<dbReference type="PANTHER" id="PTHR30363">
    <property type="entry name" value="HTH-TYPE TRANSCRIPTIONAL REGULATOR SRLR-RELATED"/>
    <property type="match status" value="1"/>
</dbReference>
<dbReference type="InterPro" id="IPR036388">
    <property type="entry name" value="WH-like_DNA-bd_sf"/>
</dbReference>
<sequence>MFQIERQKQILDLVNSAHKANTAELSRKLQVSPVTIRRDIESLAKQGLVVKTHGGVVSITQSPLHEIPYSIKADQNLQAKRAIGMRAASIIEDGDIIILDSGSTTLEIAKNITQQHITVVTDDIKIAMELAGKANITTIMCGGTLIDSVYTLSGPAAISFFKTLHVNKTFLGCDAVDVDFGISDRSYEEVNVKREMIRAADQTIAVIDHTKFNKKVFCYLCTPSVIDILVTDQIDDKYLKYFKDNDARIMLAAN</sequence>
<dbReference type="InterPro" id="IPR037171">
    <property type="entry name" value="NagB/RpiA_transferase-like"/>
</dbReference>
<dbReference type="SMART" id="SM00420">
    <property type="entry name" value="HTH_DEOR"/>
    <property type="match status" value="1"/>
</dbReference>
<dbReference type="Pfam" id="PF08220">
    <property type="entry name" value="HTH_DeoR"/>
    <property type="match status" value="1"/>
</dbReference>
<dbReference type="Pfam" id="PF00455">
    <property type="entry name" value="DeoRC"/>
    <property type="match status" value="1"/>
</dbReference>
<dbReference type="PROSITE" id="PS00894">
    <property type="entry name" value="HTH_DEOR_1"/>
    <property type="match status" value="1"/>
</dbReference>
<dbReference type="InterPro" id="IPR001034">
    <property type="entry name" value="DeoR_HTH"/>
</dbReference>
<dbReference type="AlphaFoldDB" id="A0A6L5X3C1"/>
<dbReference type="SMART" id="SM01134">
    <property type="entry name" value="DeoRC"/>
    <property type="match status" value="1"/>
</dbReference>
<gene>
    <name evidence="5" type="ORF">FYJ35_03550</name>
</gene>
<keyword evidence="3" id="KW-0804">Transcription</keyword>
<feature type="domain" description="HTH deoR-type" evidence="4">
    <location>
        <begin position="3"/>
        <end position="58"/>
    </location>
</feature>
<evidence type="ECO:0000256" key="2">
    <source>
        <dbReference type="ARBA" id="ARBA00023125"/>
    </source>
</evidence>